<gene>
    <name evidence="1" type="primary">Acey_s0087.g2071</name>
    <name evidence="1" type="ORF">Y032_0087g2071</name>
</gene>
<name>A0A016TPD2_9BILA</name>
<comment type="caution">
    <text evidence="1">The sequence shown here is derived from an EMBL/GenBank/DDBJ whole genome shotgun (WGS) entry which is preliminary data.</text>
</comment>
<organism evidence="1 2">
    <name type="scientific">Ancylostoma ceylanicum</name>
    <dbReference type="NCBI Taxonomy" id="53326"/>
    <lineage>
        <taxon>Eukaryota</taxon>
        <taxon>Metazoa</taxon>
        <taxon>Ecdysozoa</taxon>
        <taxon>Nematoda</taxon>
        <taxon>Chromadorea</taxon>
        <taxon>Rhabditida</taxon>
        <taxon>Rhabditina</taxon>
        <taxon>Rhabditomorpha</taxon>
        <taxon>Strongyloidea</taxon>
        <taxon>Ancylostomatidae</taxon>
        <taxon>Ancylostomatinae</taxon>
        <taxon>Ancylostoma</taxon>
    </lineage>
</organism>
<dbReference type="AlphaFoldDB" id="A0A016TPD2"/>
<protein>
    <submittedName>
        <fullName evidence="1">Uncharacterized protein</fullName>
    </submittedName>
</protein>
<sequence length="80" mass="9288">MQQFVCSGCTEAIKGRAMQLYLPLVRSSECVQLIGQRRCEAGRRRSLTFALLNGKETPQSIDWIDRLLCHHSYSLFRTRR</sequence>
<dbReference type="EMBL" id="JARK01001423">
    <property type="protein sequence ID" value="EYC04546.1"/>
    <property type="molecule type" value="Genomic_DNA"/>
</dbReference>
<evidence type="ECO:0000313" key="1">
    <source>
        <dbReference type="EMBL" id="EYC04546.1"/>
    </source>
</evidence>
<proteinExistence type="predicted"/>
<reference evidence="2" key="1">
    <citation type="journal article" date="2015" name="Nat. Genet.">
        <title>The genome and transcriptome of the zoonotic hookworm Ancylostoma ceylanicum identify infection-specific gene families.</title>
        <authorList>
            <person name="Schwarz E.M."/>
            <person name="Hu Y."/>
            <person name="Antoshechkin I."/>
            <person name="Miller M.M."/>
            <person name="Sternberg P.W."/>
            <person name="Aroian R.V."/>
        </authorList>
    </citation>
    <scope>NUCLEOTIDE SEQUENCE</scope>
    <source>
        <strain evidence="2">HY135</strain>
    </source>
</reference>
<dbReference type="Proteomes" id="UP000024635">
    <property type="component" value="Unassembled WGS sequence"/>
</dbReference>
<keyword evidence="2" id="KW-1185">Reference proteome</keyword>
<accession>A0A016TPD2</accession>
<evidence type="ECO:0000313" key="2">
    <source>
        <dbReference type="Proteomes" id="UP000024635"/>
    </source>
</evidence>